<organism evidence="1 2">
    <name type="scientific">Thraustotheca clavata</name>
    <dbReference type="NCBI Taxonomy" id="74557"/>
    <lineage>
        <taxon>Eukaryota</taxon>
        <taxon>Sar</taxon>
        <taxon>Stramenopiles</taxon>
        <taxon>Oomycota</taxon>
        <taxon>Saprolegniomycetes</taxon>
        <taxon>Saprolegniales</taxon>
        <taxon>Achlyaceae</taxon>
        <taxon>Thraustotheca</taxon>
    </lineage>
</organism>
<dbReference type="EMBL" id="JNBS01000618">
    <property type="protein sequence ID" value="OQS04420.1"/>
    <property type="molecule type" value="Genomic_DNA"/>
</dbReference>
<evidence type="ECO:0000313" key="1">
    <source>
        <dbReference type="EMBL" id="OQS04420.1"/>
    </source>
</evidence>
<name>A0A1W0A300_9STRA</name>
<comment type="caution">
    <text evidence="1">The sequence shown here is derived from an EMBL/GenBank/DDBJ whole genome shotgun (WGS) entry which is preliminary data.</text>
</comment>
<reference evidence="1 2" key="1">
    <citation type="journal article" date="2014" name="Genome Biol. Evol.">
        <title>The secreted proteins of Achlya hypogyna and Thraustotheca clavata identify the ancestral oomycete secretome and reveal gene acquisitions by horizontal gene transfer.</title>
        <authorList>
            <person name="Misner I."/>
            <person name="Blouin N."/>
            <person name="Leonard G."/>
            <person name="Richards T.A."/>
            <person name="Lane C.E."/>
        </authorList>
    </citation>
    <scope>NUCLEOTIDE SEQUENCE [LARGE SCALE GENOMIC DNA]</scope>
    <source>
        <strain evidence="1 2">ATCC 34112</strain>
    </source>
</reference>
<keyword evidence="2" id="KW-1185">Reference proteome</keyword>
<evidence type="ECO:0000313" key="2">
    <source>
        <dbReference type="Proteomes" id="UP000243217"/>
    </source>
</evidence>
<protein>
    <submittedName>
        <fullName evidence="1">Uncharacterized protein</fullName>
    </submittedName>
</protein>
<dbReference type="OrthoDB" id="77608at2759"/>
<proteinExistence type="predicted"/>
<gene>
    <name evidence="1" type="ORF">THRCLA_20889</name>
</gene>
<dbReference type="Proteomes" id="UP000243217">
    <property type="component" value="Unassembled WGS sequence"/>
</dbReference>
<accession>A0A1W0A300</accession>
<dbReference type="AlphaFoldDB" id="A0A1W0A300"/>
<sequence length="132" mass="15525">MSFRKTGRMKKVNSRRRIILFDPADMATKDSYAAVDLENLYDITMSSRGAKKTSPSERDSLFKTMAMDEDTSSATSTEPEFEILDMDLDYCPILEDDLFATRQRPHRRHILPMFFYRMLEKVHLVHHRSAWD</sequence>